<evidence type="ECO:0000256" key="2">
    <source>
        <dbReference type="ARBA" id="ARBA00023125"/>
    </source>
</evidence>
<dbReference type="PANTHER" id="PTHR30408">
    <property type="entry name" value="TYPE-1 RESTRICTION ENZYME ECOKI SPECIFICITY PROTEIN"/>
    <property type="match status" value="1"/>
</dbReference>
<keyword evidence="1" id="KW-0680">Restriction system</keyword>
<dbReference type="GO" id="GO:0009307">
    <property type="term" value="P:DNA restriction-modification system"/>
    <property type="evidence" value="ECO:0007669"/>
    <property type="project" value="UniProtKB-KW"/>
</dbReference>
<dbReference type="Gene3D" id="3.90.220.20">
    <property type="entry name" value="DNA methylase specificity domains"/>
    <property type="match status" value="2"/>
</dbReference>
<sequence>MAVWSEVKRIDVLEYNRLDSEFYRMDYITAINKVRLLGSKKIKQTGIHVVSGPFGSTLKSHSYLNEGIPFIRILDLKTFFISNEQLIYISEESNRRIRGSQLKAGDLVLSKVGNSIGLVSILDDDYPIANISENNIGIKFSEHHSDRFKKFILTYLNSVYGQNEILRRRSGNAQPKLNVSDIYDIEIPYVSDTNLTIISELVDNAGEKLKLSKSLYAQAQSILEKELGLDQLVLKKTKSYEVSFSEVVGSHRIDALCFKPDYIDYEKYLRKRGNFDYLRDVLSSSIKGQQAKPVVDGNLEYVSIKDIQGLEIYSKEKCRLTSKLRVAQKDDLLLAITGATIGKIGAVSRSTKLAFSGDLLSLKTNAKIDPYYLLAVMSNSIGQSQCHRWITGTTNGHLSPSDVNKIVIPRVSAETEKNISINAIIYSQGIRNGTNSRTSKRAS</sequence>
<organism evidence="3 4">
    <name type="scientific">Paenibacillus polymyxa</name>
    <name type="common">Bacillus polymyxa</name>
    <dbReference type="NCBI Taxonomy" id="1406"/>
    <lineage>
        <taxon>Bacteria</taxon>
        <taxon>Bacillati</taxon>
        <taxon>Bacillota</taxon>
        <taxon>Bacilli</taxon>
        <taxon>Bacillales</taxon>
        <taxon>Paenibacillaceae</taxon>
        <taxon>Paenibacillus</taxon>
    </lineage>
</organism>
<dbReference type="EMBL" id="CP097770">
    <property type="protein sequence ID" value="URJ48733.2"/>
    <property type="molecule type" value="Genomic_DNA"/>
</dbReference>
<evidence type="ECO:0008006" key="5">
    <source>
        <dbReference type="Google" id="ProtNLM"/>
    </source>
</evidence>
<evidence type="ECO:0000313" key="4">
    <source>
        <dbReference type="Proteomes" id="UP001055784"/>
    </source>
</evidence>
<proteinExistence type="predicted"/>
<dbReference type="PANTHER" id="PTHR30408:SF12">
    <property type="entry name" value="TYPE I RESTRICTION ENZYME MJAVIII SPECIFICITY SUBUNIT"/>
    <property type="match status" value="1"/>
</dbReference>
<dbReference type="SUPFAM" id="SSF116734">
    <property type="entry name" value="DNA methylase specificity domain"/>
    <property type="match status" value="2"/>
</dbReference>
<name>A0AAE9I7L1_PAEPO</name>
<dbReference type="InterPro" id="IPR052021">
    <property type="entry name" value="Type-I_RS_S_subunit"/>
</dbReference>
<dbReference type="InterPro" id="IPR044946">
    <property type="entry name" value="Restrct_endonuc_typeI_TRD_sf"/>
</dbReference>
<accession>A0AAE9I7L1</accession>
<keyword evidence="2" id="KW-0238">DNA-binding</keyword>
<dbReference type="GO" id="GO:0003677">
    <property type="term" value="F:DNA binding"/>
    <property type="evidence" value="ECO:0007669"/>
    <property type="project" value="UniProtKB-KW"/>
</dbReference>
<dbReference type="Proteomes" id="UP001055784">
    <property type="component" value="Chromosome"/>
</dbReference>
<gene>
    <name evidence="3" type="ORF">MF626_003008</name>
</gene>
<dbReference type="AlphaFoldDB" id="A0AAE9I7L1"/>
<protein>
    <recommendedName>
        <fullName evidence="5">Restriction endonuclease subunit S</fullName>
    </recommendedName>
</protein>
<evidence type="ECO:0000313" key="3">
    <source>
        <dbReference type="EMBL" id="URJ48733.2"/>
    </source>
</evidence>
<evidence type="ECO:0000256" key="1">
    <source>
        <dbReference type="ARBA" id="ARBA00022747"/>
    </source>
</evidence>
<reference evidence="3" key="1">
    <citation type="submission" date="2022-11" db="EMBL/GenBank/DDBJ databases">
        <authorList>
            <person name="Vasilchenko N.G."/>
            <person name="Prazdnova E.V."/>
            <person name="Gorovtsov A.V."/>
            <person name="Chistyakov V.A."/>
            <person name="Pak M.L."/>
        </authorList>
    </citation>
    <scope>NUCLEOTIDE SEQUENCE</scope>
    <source>
        <strain evidence="3">R 4.5</strain>
    </source>
</reference>